<feature type="transmembrane region" description="Helical" evidence="5">
    <location>
        <begin position="191"/>
        <end position="211"/>
    </location>
</feature>
<comment type="subcellular location">
    <subcellularLocation>
        <location evidence="1">Membrane</location>
        <topology evidence="1">Multi-pass membrane protein</topology>
    </subcellularLocation>
</comment>
<dbReference type="GO" id="GO:0030552">
    <property type="term" value="F:cAMP binding"/>
    <property type="evidence" value="ECO:0007669"/>
    <property type="project" value="InterPro"/>
</dbReference>
<evidence type="ECO:0000256" key="1">
    <source>
        <dbReference type="ARBA" id="ARBA00004141"/>
    </source>
</evidence>
<name>A0AAD9VDQ8_ACRCE</name>
<evidence type="ECO:0000313" key="7">
    <source>
        <dbReference type="EMBL" id="KAK2570798.1"/>
    </source>
</evidence>
<dbReference type="Proteomes" id="UP001249851">
    <property type="component" value="Unassembled WGS sequence"/>
</dbReference>
<organism evidence="7 8">
    <name type="scientific">Acropora cervicornis</name>
    <name type="common">Staghorn coral</name>
    <dbReference type="NCBI Taxonomy" id="6130"/>
    <lineage>
        <taxon>Eukaryota</taxon>
        <taxon>Metazoa</taxon>
        <taxon>Cnidaria</taxon>
        <taxon>Anthozoa</taxon>
        <taxon>Hexacorallia</taxon>
        <taxon>Scleractinia</taxon>
        <taxon>Astrocoeniina</taxon>
        <taxon>Acroporidae</taxon>
        <taxon>Acropora</taxon>
    </lineage>
</organism>
<dbReference type="InterPro" id="IPR017981">
    <property type="entry name" value="GPCR_2-like_7TM"/>
</dbReference>
<keyword evidence="2 5" id="KW-0812">Transmembrane</keyword>
<gene>
    <name evidence="7" type="ORF">P5673_004496</name>
</gene>
<dbReference type="InterPro" id="IPR000848">
    <property type="entry name" value="GPCR_cAMP"/>
</dbReference>
<dbReference type="SUPFAM" id="SSF81321">
    <property type="entry name" value="Family A G protein-coupled receptor-like"/>
    <property type="match status" value="1"/>
</dbReference>
<dbReference type="Gene3D" id="1.20.1070.10">
    <property type="entry name" value="Rhodopsin 7-helix transmembrane proteins"/>
    <property type="match status" value="1"/>
</dbReference>
<dbReference type="PANTHER" id="PTHR23112">
    <property type="entry name" value="G PROTEIN-COUPLED RECEPTOR 157-RELATED"/>
    <property type="match status" value="1"/>
</dbReference>
<dbReference type="AlphaFoldDB" id="A0AAD9VDQ8"/>
<feature type="transmembrane region" description="Helical" evidence="5">
    <location>
        <begin position="278"/>
        <end position="298"/>
    </location>
</feature>
<feature type="transmembrane region" description="Helical" evidence="5">
    <location>
        <begin position="238"/>
        <end position="258"/>
    </location>
</feature>
<evidence type="ECO:0000256" key="3">
    <source>
        <dbReference type="ARBA" id="ARBA00022989"/>
    </source>
</evidence>
<dbReference type="PRINTS" id="PR02001">
    <property type="entry name" value="GCR1CAMPR"/>
</dbReference>
<dbReference type="GO" id="GO:0007189">
    <property type="term" value="P:adenylate cyclase-activating G protein-coupled receptor signaling pathway"/>
    <property type="evidence" value="ECO:0007669"/>
    <property type="project" value="TreeGrafter"/>
</dbReference>
<dbReference type="Pfam" id="PF00002">
    <property type="entry name" value="7tm_2"/>
    <property type="match status" value="1"/>
</dbReference>
<feature type="transmembrane region" description="Helical" evidence="5">
    <location>
        <begin position="65"/>
        <end position="86"/>
    </location>
</feature>
<keyword evidence="3 5" id="KW-1133">Transmembrane helix</keyword>
<feature type="transmembrane region" description="Helical" evidence="5">
    <location>
        <begin position="106"/>
        <end position="125"/>
    </location>
</feature>
<dbReference type="PRINTS" id="PR00247">
    <property type="entry name" value="GPCRCAMP"/>
</dbReference>
<dbReference type="PROSITE" id="PS50261">
    <property type="entry name" value="G_PROTEIN_RECEP_F2_4"/>
    <property type="match status" value="1"/>
</dbReference>
<comment type="caution">
    <text evidence="7">The sequence shown here is derived from an EMBL/GenBank/DDBJ whole genome shotgun (WGS) entry which is preliminary data.</text>
</comment>
<protein>
    <submittedName>
        <fullName evidence="7">G-protein coupled receptor 157</fullName>
    </submittedName>
</protein>
<feature type="transmembrane region" description="Helical" evidence="5">
    <location>
        <begin position="31"/>
        <end position="53"/>
    </location>
</feature>
<dbReference type="GO" id="GO:0005886">
    <property type="term" value="C:plasma membrane"/>
    <property type="evidence" value="ECO:0007669"/>
    <property type="project" value="TreeGrafter"/>
</dbReference>
<dbReference type="EMBL" id="JARQWQ010000007">
    <property type="protein sequence ID" value="KAK2570798.1"/>
    <property type="molecule type" value="Genomic_DNA"/>
</dbReference>
<proteinExistence type="predicted"/>
<reference evidence="7" key="1">
    <citation type="journal article" date="2023" name="G3 (Bethesda)">
        <title>Whole genome assembly and annotation of the endangered Caribbean coral Acropora cervicornis.</title>
        <authorList>
            <person name="Selwyn J.D."/>
            <person name="Vollmer S.V."/>
        </authorList>
    </citation>
    <scope>NUCLEOTIDE SEQUENCE</scope>
    <source>
        <strain evidence="7">K2</strain>
    </source>
</reference>
<dbReference type="GO" id="GO:0007166">
    <property type="term" value="P:cell surface receptor signaling pathway"/>
    <property type="evidence" value="ECO:0007669"/>
    <property type="project" value="InterPro"/>
</dbReference>
<sequence length="346" mass="39463">MMFTSSPQSSNATGATTQSFEKEANATTNRILSTISGSLSILGSSFIIVTYFLWKDLRSTSRKILGYISFADFCLAASALEGLWHSRMTSSDHPSCKAQSFVTTTASLWSFFWTTFLAVFLYMIVVKKKRREAEIVFKVFHVFGWGIPLVIVGIALREDKLGNDLDEVTPGWCWINSTKDKIFWMWITGKAWEISSCILCFLLFFLLRLHIRKKVYHDKGQLSSTLSKETALKVQKRLILVPAIFVMVRIWGTTRFLLYWGNYRSGDDSAWWEEALLYLQGMGDGLQGFTNFLLFSFFTEKFQTTLKQAFLACRRIQGPTSEASQSIVITASEDRNVNENTYLLSH</sequence>
<feature type="transmembrane region" description="Helical" evidence="5">
    <location>
        <begin position="137"/>
        <end position="156"/>
    </location>
</feature>
<evidence type="ECO:0000256" key="4">
    <source>
        <dbReference type="ARBA" id="ARBA00023136"/>
    </source>
</evidence>
<feature type="domain" description="G-protein coupled receptors family 2 profile 2" evidence="6">
    <location>
        <begin position="29"/>
        <end position="299"/>
    </location>
</feature>
<reference evidence="7" key="2">
    <citation type="journal article" date="2023" name="Science">
        <title>Genomic signatures of disease resistance in endangered staghorn corals.</title>
        <authorList>
            <person name="Vollmer S.V."/>
            <person name="Selwyn J.D."/>
            <person name="Despard B.A."/>
            <person name="Roesel C.L."/>
        </authorList>
    </citation>
    <scope>NUCLEOTIDE SEQUENCE</scope>
    <source>
        <strain evidence="7">K2</strain>
    </source>
</reference>
<keyword evidence="7" id="KW-0675">Receptor</keyword>
<keyword evidence="4 5" id="KW-0472">Membrane</keyword>
<evidence type="ECO:0000256" key="2">
    <source>
        <dbReference type="ARBA" id="ARBA00022692"/>
    </source>
</evidence>
<accession>A0AAD9VDQ8</accession>
<evidence type="ECO:0000313" key="8">
    <source>
        <dbReference type="Proteomes" id="UP001249851"/>
    </source>
</evidence>
<dbReference type="PANTHER" id="PTHR23112:SF47">
    <property type="entry name" value="G-PROTEIN COUPLED RECEPTOR 157"/>
    <property type="match status" value="1"/>
</dbReference>
<keyword evidence="8" id="KW-1185">Reference proteome</keyword>
<evidence type="ECO:0000256" key="5">
    <source>
        <dbReference type="SAM" id="Phobius"/>
    </source>
</evidence>
<dbReference type="GO" id="GO:0004930">
    <property type="term" value="F:G protein-coupled receptor activity"/>
    <property type="evidence" value="ECO:0007669"/>
    <property type="project" value="InterPro"/>
</dbReference>
<dbReference type="InterPro" id="IPR022343">
    <property type="entry name" value="GCR1-cAMP_receptor"/>
</dbReference>
<evidence type="ECO:0000259" key="6">
    <source>
        <dbReference type="PROSITE" id="PS50261"/>
    </source>
</evidence>
<dbReference type="InterPro" id="IPR000832">
    <property type="entry name" value="GPCR_2_secretin-like"/>
</dbReference>